<keyword evidence="3" id="KW-1185">Reference proteome</keyword>
<accession>A0A4C1YSF7</accession>
<evidence type="ECO:0000256" key="1">
    <source>
        <dbReference type="SAM" id="MobiDB-lite"/>
    </source>
</evidence>
<evidence type="ECO:0000313" key="2">
    <source>
        <dbReference type="EMBL" id="GBP77792.1"/>
    </source>
</evidence>
<sequence>MLETSHRSVTPRHPHFRRDGGRPTASNFSESAWNNGGYVFYNKSPSPALTANRRKLVNSNVSGSRIIRRCIMRPEAHGALVSRVASLNSRDEKNSAWIASREEDNLKFYLFCGLYPSSRAPPHE</sequence>
<proteinExistence type="predicted"/>
<evidence type="ECO:0000313" key="3">
    <source>
        <dbReference type="Proteomes" id="UP000299102"/>
    </source>
</evidence>
<dbReference type="AlphaFoldDB" id="A0A4C1YSF7"/>
<name>A0A4C1YSF7_EUMVA</name>
<dbReference type="EMBL" id="BGZK01001347">
    <property type="protein sequence ID" value="GBP77792.1"/>
    <property type="molecule type" value="Genomic_DNA"/>
</dbReference>
<protein>
    <submittedName>
        <fullName evidence="2">Uncharacterized protein</fullName>
    </submittedName>
</protein>
<reference evidence="2 3" key="1">
    <citation type="journal article" date="2019" name="Commun. Biol.">
        <title>The bagworm genome reveals a unique fibroin gene that provides high tensile strength.</title>
        <authorList>
            <person name="Kono N."/>
            <person name="Nakamura H."/>
            <person name="Ohtoshi R."/>
            <person name="Tomita M."/>
            <person name="Numata K."/>
            <person name="Arakawa K."/>
        </authorList>
    </citation>
    <scope>NUCLEOTIDE SEQUENCE [LARGE SCALE GENOMIC DNA]</scope>
</reference>
<comment type="caution">
    <text evidence="2">The sequence shown here is derived from an EMBL/GenBank/DDBJ whole genome shotgun (WGS) entry which is preliminary data.</text>
</comment>
<dbReference type="Proteomes" id="UP000299102">
    <property type="component" value="Unassembled WGS sequence"/>
</dbReference>
<gene>
    <name evidence="2" type="ORF">EVAR_51836_1</name>
</gene>
<organism evidence="2 3">
    <name type="scientific">Eumeta variegata</name>
    <name type="common">Bagworm moth</name>
    <name type="synonym">Eumeta japonica</name>
    <dbReference type="NCBI Taxonomy" id="151549"/>
    <lineage>
        <taxon>Eukaryota</taxon>
        <taxon>Metazoa</taxon>
        <taxon>Ecdysozoa</taxon>
        <taxon>Arthropoda</taxon>
        <taxon>Hexapoda</taxon>
        <taxon>Insecta</taxon>
        <taxon>Pterygota</taxon>
        <taxon>Neoptera</taxon>
        <taxon>Endopterygota</taxon>
        <taxon>Lepidoptera</taxon>
        <taxon>Glossata</taxon>
        <taxon>Ditrysia</taxon>
        <taxon>Tineoidea</taxon>
        <taxon>Psychidae</taxon>
        <taxon>Oiketicinae</taxon>
        <taxon>Eumeta</taxon>
    </lineage>
</organism>
<feature type="region of interest" description="Disordered" evidence="1">
    <location>
        <begin position="1"/>
        <end position="28"/>
    </location>
</feature>